<comment type="caution">
    <text evidence="6">The sequence shown here is derived from an EMBL/GenBank/DDBJ whole genome shotgun (WGS) entry which is preliminary data.</text>
</comment>
<dbReference type="InterPro" id="IPR024930">
    <property type="entry name" value="Skp_dom_sf"/>
</dbReference>
<accession>A0A0C9N8Z4</accession>
<dbReference type="PANTHER" id="PTHR35089">
    <property type="entry name" value="CHAPERONE PROTEIN SKP"/>
    <property type="match status" value="1"/>
</dbReference>
<dbReference type="SMART" id="SM00935">
    <property type="entry name" value="OmpH"/>
    <property type="match status" value="1"/>
</dbReference>
<proteinExistence type="inferred from homology"/>
<dbReference type="AlphaFoldDB" id="A0A0C9N8Z4"/>
<feature type="coiled-coil region" evidence="3">
    <location>
        <begin position="93"/>
        <end position="149"/>
    </location>
</feature>
<dbReference type="Pfam" id="PF03938">
    <property type="entry name" value="OmpH"/>
    <property type="match status" value="1"/>
</dbReference>
<evidence type="ECO:0000313" key="7">
    <source>
        <dbReference type="Proteomes" id="UP000032025"/>
    </source>
</evidence>
<dbReference type="GO" id="GO:0050821">
    <property type="term" value="P:protein stabilization"/>
    <property type="evidence" value="ECO:0007669"/>
    <property type="project" value="TreeGrafter"/>
</dbReference>
<dbReference type="Gene3D" id="3.30.910.20">
    <property type="entry name" value="Skp domain"/>
    <property type="match status" value="1"/>
</dbReference>
<gene>
    <name evidence="6" type="ORF">SP6_12_00540</name>
</gene>
<evidence type="ECO:0000256" key="4">
    <source>
        <dbReference type="SAM" id="MobiDB-lite"/>
    </source>
</evidence>
<sequence>MKTISKLLLAAALVAPAATVATSAQAQVNGVAVADPQGAIAGSRAWAAARQQIETTYKTQLDQAETRRTALTRELEPLVQAFQTARSQPNANQATLRTQAEQIESRQQAANQELQRLTQPAVRAQTYAVEQLQARLGEAVQNAVRAKNVSLLVSPQAVLFMQPTADITSAVTAELDKLVPTVSITPPANWQPGQAGQQGAAPANAPAPAATAPAAPARRQNSGR</sequence>
<evidence type="ECO:0000256" key="5">
    <source>
        <dbReference type="SAM" id="SignalP"/>
    </source>
</evidence>
<dbReference type="GeneID" id="78526002"/>
<keyword evidence="3" id="KW-0175">Coiled coil</keyword>
<protein>
    <submittedName>
        <fullName evidence="6">DNA, contig: SP612</fullName>
    </submittedName>
</protein>
<evidence type="ECO:0000256" key="2">
    <source>
        <dbReference type="ARBA" id="ARBA00022729"/>
    </source>
</evidence>
<feature type="chain" id="PRO_5002210054" evidence="5">
    <location>
        <begin position="27"/>
        <end position="224"/>
    </location>
</feature>
<dbReference type="Proteomes" id="UP000032025">
    <property type="component" value="Unassembled WGS sequence"/>
</dbReference>
<name>A0A0C9N8Z4_SPHPI</name>
<reference evidence="6 7" key="1">
    <citation type="submission" date="2014-08" db="EMBL/GenBank/DDBJ databases">
        <title>Whole genome shotgun sequence of Sphingomonas paucimobilis NBRC 13935.</title>
        <authorList>
            <person name="Hosoyama A."/>
            <person name="Hashimoto M."/>
            <person name="Hosoyama Y."/>
            <person name="Noguchi M."/>
            <person name="Uohara A."/>
            <person name="Ohji S."/>
            <person name="Katano-Makiyama Y."/>
            <person name="Ichikawa N."/>
            <person name="Kimura A."/>
            <person name="Yamazoe A."/>
            <person name="Fujita N."/>
        </authorList>
    </citation>
    <scope>NUCLEOTIDE SEQUENCE [LARGE SCALE GENOMIC DNA]</scope>
    <source>
        <strain evidence="6 7">NBRC 13935</strain>
    </source>
</reference>
<dbReference type="GO" id="GO:0005829">
    <property type="term" value="C:cytosol"/>
    <property type="evidence" value="ECO:0007669"/>
    <property type="project" value="TreeGrafter"/>
</dbReference>
<feature type="compositionally biased region" description="Low complexity" evidence="4">
    <location>
        <begin position="186"/>
        <end position="217"/>
    </location>
</feature>
<dbReference type="SUPFAM" id="SSF111384">
    <property type="entry name" value="OmpH-like"/>
    <property type="match status" value="1"/>
</dbReference>
<keyword evidence="7" id="KW-1185">Reference proteome</keyword>
<dbReference type="InterPro" id="IPR005632">
    <property type="entry name" value="Chaperone_Skp"/>
</dbReference>
<dbReference type="PANTHER" id="PTHR35089:SF1">
    <property type="entry name" value="CHAPERONE PROTEIN SKP"/>
    <property type="match status" value="1"/>
</dbReference>
<dbReference type="RefSeq" id="WP_037568152.1">
    <property type="nucleotide sequence ID" value="NZ_BBJS01000012.1"/>
</dbReference>
<evidence type="ECO:0000256" key="3">
    <source>
        <dbReference type="SAM" id="Coils"/>
    </source>
</evidence>
<feature type="region of interest" description="Disordered" evidence="4">
    <location>
        <begin position="185"/>
        <end position="224"/>
    </location>
</feature>
<evidence type="ECO:0000256" key="1">
    <source>
        <dbReference type="ARBA" id="ARBA00009091"/>
    </source>
</evidence>
<comment type="similarity">
    <text evidence="1">Belongs to the Skp family.</text>
</comment>
<keyword evidence="2 5" id="KW-0732">Signal</keyword>
<dbReference type="GO" id="GO:0051082">
    <property type="term" value="F:unfolded protein binding"/>
    <property type="evidence" value="ECO:0007669"/>
    <property type="project" value="InterPro"/>
</dbReference>
<evidence type="ECO:0000313" key="6">
    <source>
        <dbReference type="EMBL" id="GAN12657.1"/>
    </source>
</evidence>
<dbReference type="EMBL" id="BBJS01000012">
    <property type="protein sequence ID" value="GAN12657.1"/>
    <property type="molecule type" value="Genomic_DNA"/>
</dbReference>
<feature type="signal peptide" evidence="5">
    <location>
        <begin position="1"/>
        <end position="26"/>
    </location>
</feature>
<organism evidence="6 7">
    <name type="scientific">Sphingomonas paucimobilis NBRC 13935</name>
    <dbReference type="NCBI Taxonomy" id="1219050"/>
    <lineage>
        <taxon>Bacteria</taxon>
        <taxon>Pseudomonadati</taxon>
        <taxon>Pseudomonadota</taxon>
        <taxon>Alphaproteobacteria</taxon>
        <taxon>Sphingomonadales</taxon>
        <taxon>Sphingomonadaceae</taxon>
        <taxon>Sphingomonas</taxon>
    </lineage>
</organism>